<dbReference type="Proteomes" id="UP001369086">
    <property type="component" value="Unassembled WGS sequence"/>
</dbReference>
<evidence type="ECO:0000259" key="2">
    <source>
        <dbReference type="SMART" id="SM00836"/>
    </source>
</evidence>
<evidence type="ECO:0000256" key="1">
    <source>
        <dbReference type="SAM" id="MobiDB-lite"/>
    </source>
</evidence>
<evidence type="ECO:0000313" key="4">
    <source>
        <dbReference type="Proteomes" id="UP001369086"/>
    </source>
</evidence>
<dbReference type="InterPro" id="IPR008909">
    <property type="entry name" value="DALR_anticod-bd"/>
</dbReference>
<dbReference type="InterPro" id="IPR037380">
    <property type="entry name" value="DALRD3"/>
</dbReference>
<gene>
    <name evidence="3" type="ORF">HHUSO_G25902</name>
</gene>
<dbReference type="SMART" id="SM00836">
    <property type="entry name" value="DALR_1"/>
    <property type="match status" value="1"/>
</dbReference>
<feature type="compositionally biased region" description="Low complexity" evidence="1">
    <location>
        <begin position="28"/>
        <end position="44"/>
    </location>
</feature>
<proteinExistence type="predicted"/>
<dbReference type="InterPro" id="IPR009080">
    <property type="entry name" value="tRNAsynth_Ia_anticodon-bd"/>
</dbReference>
<dbReference type="EMBL" id="JAHFZB010000026">
    <property type="protein sequence ID" value="KAK6473817.1"/>
    <property type="molecule type" value="Genomic_DNA"/>
</dbReference>
<dbReference type="PANTHER" id="PTHR16043:SF1">
    <property type="entry name" value="DALR ANTICODON-BINDING DOMAIN-CONTAINING PROTEIN 3"/>
    <property type="match status" value="1"/>
</dbReference>
<sequence>MENPEDSAFQISSTVRALSSALRGESPSAAGSEAPVVGVSSSSVRGGCPWFKESSAKNLRSRDFIAPSAVLNKLFPEGQVPEEAVQEVMSVQDGGVLPVQSCVRGRAGLQVLVDRPAVFRKVLDEFPRYLRPGRPRAGEGRGVLLNCTALQGAPARPQELTLSHLRALLITDHLAELLRMQGYSVSLSPALEEHSDIITFLHQLGVDWPTVPAGCSNREREAELWEALRSSVYTEREERETGMERREERQTGRGTREGEEEAQAVKEAGGGREVSRETERETRGEGAEEAGGGREVSRETERETRVEGAEEAGGGREVSRETERESRGEGAEEAGGEARKQSGSAAQVRVDLGRLVKERGLLGFDPNLGSCLVQERCVAHLAELQGALSRCEAGLCTALHVVCCEDEFQLQQTDLLWRIAGLGGKIVQRHLVVGPVTATGLGSRTSASQYLQLRGAQMRDASVMKYGPQVNEEHTDWGGRERVFYFVITVSLSLSLFVPQVTLDLRKESSVSTKGSRSGVFVMYNCARLSTLFQSYQASVQQGLYPEFPEASQLQVAALREEGEWQLLFNYIIPFGELLDQSGQTLRSSTGVRITLGTEAVCKFLVSLSMDFSSYYNRVHILGVSVLQE</sequence>
<name>A0ABR0YMI1_HUSHU</name>
<dbReference type="Gene3D" id="1.10.730.10">
    <property type="entry name" value="Isoleucyl-tRNA Synthetase, Domain 1"/>
    <property type="match status" value="1"/>
</dbReference>
<feature type="compositionally biased region" description="Basic and acidic residues" evidence="1">
    <location>
        <begin position="234"/>
        <end position="257"/>
    </location>
</feature>
<feature type="compositionally biased region" description="Basic and acidic residues" evidence="1">
    <location>
        <begin position="269"/>
        <end position="340"/>
    </location>
</feature>
<feature type="region of interest" description="Disordered" evidence="1">
    <location>
        <begin position="233"/>
        <end position="345"/>
    </location>
</feature>
<keyword evidence="4" id="KW-1185">Reference proteome</keyword>
<evidence type="ECO:0000313" key="3">
    <source>
        <dbReference type="EMBL" id="KAK6473817.1"/>
    </source>
</evidence>
<feature type="region of interest" description="Disordered" evidence="1">
    <location>
        <begin position="25"/>
        <end position="44"/>
    </location>
</feature>
<comment type="caution">
    <text evidence="3">The sequence shown here is derived from an EMBL/GenBank/DDBJ whole genome shotgun (WGS) entry which is preliminary data.</text>
</comment>
<protein>
    <submittedName>
        <fullName evidence="3">DALR anticodon-binding domain-containing protein 3-like</fullName>
    </submittedName>
</protein>
<organism evidence="3 4">
    <name type="scientific">Huso huso</name>
    <name type="common">Beluga</name>
    <name type="synonym">Acipenser huso</name>
    <dbReference type="NCBI Taxonomy" id="61971"/>
    <lineage>
        <taxon>Eukaryota</taxon>
        <taxon>Metazoa</taxon>
        <taxon>Chordata</taxon>
        <taxon>Craniata</taxon>
        <taxon>Vertebrata</taxon>
        <taxon>Euteleostomi</taxon>
        <taxon>Actinopterygii</taxon>
        <taxon>Chondrostei</taxon>
        <taxon>Acipenseriformes</taxon>
        <taxon>Acipenseridae</taxon>
        <taxon>Huso</taxon>
    </lineage>
</organism>
<feature type="domain" description="DALR anticodon binding" evidence="2">
    <location>
        <begin position="522"/>
        <end position="627"/>
    </location>
</feature>
<dbReference type="SUPFAM" id="SSF47323">
    <property type="entry name" value="Anticodon-binding domain of a subclass of class I aminoacyl-tRNA synthetases"/>
    <property type="match status" value="1"/>
</dbReference>
<accession>A0ABR0YMI1</accession>
<dbReference type="PANTHER" id="PTHR16043">
    <property type="entry name" value="DALRD3 PROTEIN"/>
    <property type="match status" value="1"/>
</dbReference>
<reference evidence="3 4" key="1">
    <citation type="submission" date="2021-05" db="EMBL/GenBank/DDBJ databases">
        <authorList>
            <person name="Zahm M."/>
            <person name="Klopp C."/>
            <person name="Cabau C."/>
            <person name="Kuhl H."/>
            <person name="Suciu R."/>
            <person name="Ciorpac M."/>
            <person name="Holostenco D."/>
            <person name="Gessner J."/>
            <person name="Wuertz S."/>
            <person name="Hohne C."/>
            <person name="Stock M."/>
            <person name="Gislard M."/>
            <person name="Lluch J."/>
            <person name="Milhes M."/>
            <person name="Lampietro C."/>
            <person name="Lopez Roques C."/>
            <person name="Donnadieu C."/>
            <person name="Du K."/>
            <person name="Schartl M."/>
            <person name="Guiguen Y."/>
        </authorList>
    </citation>
    <scope>NUCLEOTIDE SEQUENCE [LARGE SCALE GENOMIC DNA]</scope>
    <source>
        <strain evidence="3">Hh-F2</strain>
        <tissue evidence="3">Blood</tissue>
    </source>
</reference>